<feature type="region of interest" description="Disordered" evidence="1">
    <location>
        <begin position="1"/>
        <end position="43"/>
    </location>
</feature>
<evidence type="ECO:0000259" key="3">
    <source>
        <dbReference type="Pfam" id="PF05193"/>
    </source>
</evidence>
<gene>
    <name evidence="4" type="ORF">JD82_04417</name>
</gene>
<dbReference type="InterPro" id="IPR007863">
    <property type="entry name" value="Peptidase_M16_C"/>
</dbReference>
<dbReference type="InterPro" id="IPR011249">
    <property type="entry name" value="Metalloenz_LuxS/M16"/>
</dbReference>
<reference evidence="4 5" key="1">
    <citation type="submission" date="2019-07" db="EMBL/GenBank/DDBJ databases">
        <title>R&amp;d 2014.</title>
        <authorList>
            <person name="Klenk H.-P."/>
        </authorList>
    </citation>
    <scope>NUCLEOTIDE SEQUENCE [LARGE SCALE GENOMIC DNA]</scope>
    <source>
        <strain evidence="4 5">DSM 43194</strain>
    </source>
</reference>
<dbReference type="Proteomes" id="UP000317303">
    <property type="component" value="Unassembled WGS sequence"/>
</dbReference>
<sequence>MTVSHSPHSAQSNNHRTAEEIGRTPAGPRELPPLGQQRAADEPEHVDTVLASGLRVLAVRKPGAPMVELRMTIPFGSAVADGMHTATAEVLADTITTGTRRRDRVAIDTDLALIGGDLGTAVDPEHLSVSASSLASGLPTLLDVLADLLTEATYADHEVQREAARLVERLAVARTQPRVIAREALQKHRYGDHPYTREVPLPEDVERVTPEAVRALHPAAVLPRGSVLVLVGDIDPQSALAEVEKALGDWRSDVAATELPPLPALEGGDVLLVPRAGAVQSQIRLSAQGLPRTHERYPALQLANLTFGGYFSSRLVENIREDKGYTYGAHSGFEFTDGAATVQVDADTASDVTAAALLETRYELGRLGLVPPTEAEVESVRQYATGALLIGSASQAGLANQLIGLASVGLGLDWLRGQPGRLAAVTTEQVAEAALEFFAPTRFTGVIVGDADLLGPQLEALGGVRIADRQL</sequence>
<evidence type="ECO:0000259" key="2">
    <source>
        <dbReference type="Pfam" id="PF00675"/>
    </source>
</evidence>
<dbReference type="SUPFAM" id="SSF63411">
    <property type="entry name" value="LuxS/MPP-like metallohydrolase"/>
    <property type="match status" value="2"/>
</dbReference>
<name>A0A660CGR3_9PSEU</name>
<organism evidence="4 5">
    <name type="scientific">Prauserella rugosa</name>
    <dbReference type="NCBI Taxonomy" id="43354"/>
    <lineage>
        <taxon>Bacteria</taxon>
        <taxon>Bacillati</taxon>
        <taxon>Actinomycetota</taxon>
        <taxon>Actinomycetes</taxon>
        <taxon>Pseudonocardiales</taxon>
        <taxon>Pseudonocardiaceae</taxon>
        <taxon>Prauserella</taxon>
    </lineage>
</organism>
<dbReference type="Pfam" id="PF05193">
    <property type="entry name" value="Peptidase_M16_C"/>
    <property type="match status" value="1"/>
</dbReference>
<feature type="domain" description="Peptidase M16 C-terminal" evidence="3">
    <location>
        <begin position="208"/>
        <end position="382"/>
    </location>
</feature>
<dbReference type="AlphaFoldDB" id="A0A660CGR3"/>
<dbReference type="RefSeq" id="WP_246134846.1">
    <property type="nucleotide sequence ID" value="NZ_JOIJ01000013.1"/>
</dbReference>
<feature type="domain" description="Peptidase M16 N-terminal" evidence="2">
    <location>
        <begin position="55"/>
        <end position="199"/>
    </location>
</feature>
<proteinExistence type="predicted"/>
<keyword evidence="5" id="KW-1185">Reference proteome</keyword>
<evidence type="ECO:0000313" key="5">
    <source>
        <dbReference type="Proteomes" id="UP000317303"/>
    </source>
</evidence>
<dbReference type="Gene3D" id="3.30.830.10">
    <property type="entry name" value="Metalloenzyme, LuxS/M16 peptidase-like"/>
    <property type="match status" value="2"/>
</dbReference>
<dbReference type="GO" id="GO:0046872">
    <property type="term" value="F:metal ion binding"/>
    <property type="evidence" value="ECO:0007669"/>
    <property type="project" value="InterPro"/>
</dbReference>
<evidence type="ECO:0000256" key="1">
    <source>
        <dbReference type="SAM" id="MobiDB-lite"/>
    </source>
</evidence>
<feature type="compositionally biased region" description="Polar residues" evidence="1">
    <location>
        <begin position="1"/>
        <end position="15"/>
    </location>
</feature>
<protein>
    <submittedName>
        <fullName evidence="4">Putative Zn-dependent peptidase</fullName>
    </submittedName>
</protein>
<dbReference type="Pfam" id="PF00675">
    <property type="entry name" value="Peptidase_M16"/>
    <property type="match status" value="1"/>
</dbReference>
<comment type="caution">
    <text evidence="4">The sequence shown here is derived from an EMBL/GenBank/DDBJ whole genome shotgun (WGS) entry which is preliminary data.</text>
</comment>
<evidence type="ECO:0000313" key="4">
    <source>
        <dbReference type="EMBL" id="TWH22536.1"/>
    </source>
</evidence>
<dbReference type="PANTHER" id="PTHR11851">
    <property type="entry name" value="METALLOPROTEASE"/>
    <property type="match status" value="1"/>
</dbReference>
<dbReference type="PANTHER" id="PTHR11851:SF224">
    <property type="entry name" value="PROCESSING PROTEASE"/>
    <property type="match status" value="1"/>
</dbReference>
<dbReference type="EMBL" id="VLJV01000001">
    <property type="protein sequence ID" value="TWH22536.1"/>
    <property type="molecule type" value="Genomic_DNA"/>
</dbReference>
<dbReference type="InterPro" id="IPR011765">
    <property type="entry name" value="Pept_M16_N"/>
</dbReference>
<dbReference type="InterPro" id="IPR050361">
    <property type="entry name" value="MPP/UQCRC_Complex"/>
</dbReference>
<accession>A0A660CGR3</accession>